<reference evidence="3" key="2">
    <citation type="submission" date="2025-09" db="UniProtKB">
        <authorList>
            <consortium name="Ensembl"/>
        </authorList>
    </citation>
    <scope>IDENTIFICATION</scope>
</reference>
<dbReference type="InterPro" id="IPR015867">
    <property type="entry name" value="N-reg_PII/ATP_PRibTrfase_C"/>
</dbReference>
<dbReference type="Pfam" id="PF03091">
    <property type="entry name" value="CutA1"/>
    <property type="match status" value="1"/>
</dbReference>
<evidence type="ECO:0000256" key="1">
    <source>
        <dbReference type="ARBA" id="ARBA00010169"/>
    </source>
</evidence>
<dbReference type="PANTHER" id="PTHR23419:SF2">
    <property type="entry name" value="CUTA DIVALENT CATION TOLERANCE HOMOLOG-LIKE"/>
    <property type="match status" value="1"/>
</dbReference>
<sequence>RAFALPQSDPIGSCVTYPVLQGLYYQIHSTLTGSYIPGSHSAAFINCPNEEVAKDIARYSDCCGALYIWKGEIEESTEVLVNNLLFSVETCTQTYHGSLYFCRIRVVHPFEVPDLVSIPIDQGNADYFKWIEKVVEENKS</sequence>
<comment type="similarity">
    <text evidence="1">Belongs to the CutA family.</text>
</comment>
<dbReference type="Gene3D" id="3.30.70.120">
    <property type="match status" value="1"/>
</dbReference>
<keyword evidence="4" id="KW-1185">Reference proteome</keyword>
<dbReference type="PANTHER" id="PTHR23419">
    <property type="entry name" value="DIVALENT CATION TOLERANCE CUTA-RELATED"/>
    <property type="match status" value="1"/>
</dbReference>
<reference evidence="3" key="1">
    <citation type="submission" date="2025-08" db="UniProtKB">
        <authorList>
            <consortium name="Ensembl"/>
        </authorList>
    </citation>
    <scope>IDENTIFICATION</scope>
</reference>
<dbReference type="SUPFAM" id="SSF54913">
    <property type="entry name" value="GlnB-like"/>
    <property type="match status" value="1"/>
</dbReference>
<comment type="subunit">
    <text evidence="2">Homotrimer.</text>
</comment>
<dbReference type="GO" id="GO:0010038">
    <property type="term" value="P:response to metal ion"/>
    <property type="evidence" value="ECO:0007669"/>
    <property type="project" value="InterPro"/>
</dbReference>
<name>A0A8C5MLU4_9ANUR</name>
<dbReference type="AlphaFoldDB" id="A0A8C5MLU4"/>
<evidence type="ECO:0000313" key="4">
    <source>
        <dbReference type="Proteomes" id="UP000694569"/>
    </source>
</evidence>
<dbReference type="InterPro" id="IPR011322">
    <property type="entry name" value="N-reg_PII-like_a/b"/>
</dbReference>
<dbReference type="InterPro" id="IPR004323">
    <property type="entry name" value="Ion_tolerance_CutA"/>
</dbReference>
<evidence type="ECO:0000313" key="3">
    <source>
        <dbReference type="Ensembl" id="ENSLLEP00000013990.1"/>
    </source>
</evidence>
<evidence type="ECO:0008006" key="5">
    <source>
        <dbReference type="Google" id="ProtNLM"/>
    </source>
</evidence>
<accession>A0A8C5MLU4</accession>
<dbReference type="Ensembl" id="ENSLLET00000014542.1">
    <property type="protein sequence ID" value="ENSLLEP00000013990.1"/>
    <property type="gene ID" value="ENSLLEG00000008815.1"/>
</dbReference>
<proteinExistence type="inferred from homology"/>
<protein>
    <recommendedName>
        <fullName evidence="5">Protein CutA</fullName>
    </recommendedName>
</protein>
<dbReference type="GeneTree" id="ENSGT00390000017030"/>
<organism evidence="3 4">
    <name type="scientific">Leptobrachium leishanense</name>
    <name type="common">Leishan spiny toad</name>
    <dbReference type="NCBI Taxonomy" id="445787"/>
    <lineage>
        <taxon>Eukaryota</taxon>
        <taxon>Metazoa</taxon>
        <taxon>Chordata</taxon>
        <taxon>Craniata</taxon>
        <taxon>Vertebrata</taxon>
        <taxon>Euteleostomi</taxon>
        <taxon>Amphibia</taxon>
        <taxon>Batrachia</taxon>
        <taxon>Anura</taxon>
        <taxon>Pelobatoidea</taxon>
        <taxon>Megophryidae</taxon>
        <taxon>Leptobrachium</taxon>
    </lineage>
</organism>
<dbReference type="GO" id="GO:0005507">
    <property type="term" value="F:copper ion binding"/>
    <property type="evidence" value="ECO:0007669"/>
    <property type="project" value="TreeGrafter"/>
</dbReference>
<evidence type="ECO:0000256" key="2">
    <source>
        <dbReference type="ARBA" id="ARBA00011233"/>
    </source>
</evidence>
<dbReference type="Proteomes" id="UP000694569">
    <property type="component" value="Unplaced"/>
</dbReference>